<protein>
    <submittedName>
        <fullName evidence="1">Uncharacterized protein</fullName>
    </submittedName>
</protein>
<dbReference type="AlphaFoldDB" id="A0A2H0BGH3"/>
<name>A0A2H0BGH3_UNCKA</name>
<accession>A0A2H0BGH3</accession>
<sequence>MTNVTQIIQMLLKDLEISRAIDAELDSQVKVVLAQNVEWQLVAALNPIVLRQLYGLIEWAKEYWLEDASFFNAPYWSVNKKLKKAHQQRNRGHEVRLVRAAWREVIRVIKALDLLEKAEWVVGHVDTHVPAKTAYSNYAHRGHDCLLVDGSKALQAAKHALAMAKVAAEQAGFEVKPDKRCKFDYKMTFVGNPKPAAVVLSPGQAAKAGQEYVLASTLQMASQQHQLAAA</sequence>
<dbReference type="Proteomes" id="UP000228495">
    <property type="component" value="Unassembled WGS sequence"/>
</dbReference>
<organism evidence="1 2">
    <name type="scientific">candidate division WWE3 bacterium CG22_combo_CG10-13_8_21_14_all_39_12</name>
    <dbReference type="NCBI Taxonomy" id="1975094"/>
    <lineage>
        <taxon>Bacteria</taxon>
        <taxon>Katanobacteria</taxon>
    </lineage>
</organism>
<gene>
    <name evidence="1" type="ORF">COX05_04920</name>
</gene>
<proteinExistence type="predicted"/>
<evidence type="ECO:0000313" key="2">
    <source>
        <dbReference type="Proteomes" id="UP000228495"/>
    </source>
</evidence>
<evidence type="ECO:0000313" key="1">
    <source>
        <dbReference type="EMBL" id="PIP56088.1"/>
    </source>
</evidence>
<dbReference type="EMBL" id="PCSU01000089">
    <property type="protein sequence ID" value="PIP56088.1"/>
    <property type="molecule type" value="Genomic_DNA"/>
</dbReference>
<reference evidence="1 2" key="1">
    <citation type="submission" date="2017-09" db="EMBL/GenBank/DDBJ databases">
        <title>Depth-based differentiation of microbial function through sediment-hosted aquifers and enrichment of novel symbionts in the deep terrestrial subsurface.</title>
        <authorList>
            <person name="Probst A.J."/>
            <person name="Ladd B."/>
            <person name="Jarett J.K."/>
            <person name="Geller-Mcgrath D.E."/>
            <person name="Sieber C.M."/>
            <person name="Emerson J.B."/>
            <person name="Anantharaman K."/>
            <person name="Thomas B.C."/>
            <person name="Malmstrom R."/>
            <person name="Stieglmeier M."/>
            <person name="Klingl A."/>
            <person name="Woyke T."/>
            <person name="Ryan C.M."/>
            <person name="Banfield J.F."/>
        </authorList>
    </citation>
    <scope>NUCLEOTIDE SEQUENCE [LARGE SCALE GENOMIC DNA]</scope>
    <source>
        <strain evidence="1">CG22_combo_CG10-13_8_21_14_all_39_12</strain>
    </source>
</reference>
<comment type="caution">
    <text evidence="1">The sequence shown here is derived from an EMBL/GenBank/DDBJ whole genome shotgun (WGS) entry which is preliminary data.</text>
</comment>